<dbReference type="OrthoDB" id="5788125at2759"/>
<dbReference type="Gene3D" id="1.25.40.10">
    <property type="entry name" value="Tetratricopeptide repeat domain"/>
    <property type="match status" value="1"/>
</dbReference>
<dbReference type="EMBL" id="CAJGYM010000001">
    <property type="protein sequence ID" value="CAD6184825.1"/>
    <property type="molecule type" value="Genomic_DNA"/>
</dbReference>
<keyword evidence="2" id="KW-1185">Reference proteome</keyword>
<reference evidence="1" key="1">
    <citation type="submission" date="2020-10" db="EMBL/GenBank/DDBJ databases">
        <authorList>
            <person name="Kikuchi T."/>
        </authorList>
    </citation>
    <scope>NUCLEOTIDE SEQUENCE</scope>
    <source>
        <strain evidence="1">NKZ352</strain>
    </source>
</reference>
<dbReference type="AlphaFoldDB" id="A0A8S1GMW1"/>
<sequence length="327" mass="37699">MFKMASDQAGPSMMDAEVLRKGLLAVEKLTSIEQLKEVLGSSDFAGEFATTDDAIREILRVGKRMVNEYIENRKQLTERELENIYARGLEALYQGRNKEAFRIFRVLLPFYTHDAKVWVRITEACLHGLQENVSPYENVYSKIFQENVRLPGSSKVRDVFPAEGGEKHEDMTLEFAECSSIIAFTLAQHDSDEELKVHTAKLASYKLNFEDEEFDQIETITLHKAEYLYQTGLNDEALKTVQDVVRHCRDRRLSTRCALIEILVHLRQCKYAEVISQIKMLLRVGDLEGSVQESIILVGMYLSYIMRSDAILQRFTKLLHEVLYDKQ</sequence>
<accession>A0A8S1GMW1</accession>
<gene>
    <name evidence="1" type="ORF">CAUJ_LOCUS744</name>
</gene>
<name>A0A8S1GMW1_9PELO</name>
<evidence type="ECO:0000313" key="2">
    <source>
        <dbReference type="Proteomes" id="UP000835052"/>
    </source>
</evidence>
<organism evidence="1 2">
    <name type="scientific">Caenorhabditis auriculariae</name>
    <dbReference type="NCBI Taxonomy" id="2777116"/>
    <lineage>
        <taxon>Eukaryota</taxon>
        <taxon>Metazoa</taxon>
        <taxon>Ecdysozoa</taxon>
        <taxon>Nematoda</taxon>
        <taxon>Chromadorea</taxon>
        <taxon>Rhabditida</taxon>
        <taxon>Rhabditina</taxon>
        <taxon>Rhabditomorpha</taxon>
        <taxon>Rhabditoidea</taxon>
        <taxon>Rhabditidae</taxon>
        <taxon>Peloderinae</taxon>
        <taxon>Caenorhabditis</taxon>
    </lineage>
</organism>
<proteinExistence type="predicted"/>
<dbReference type="InterPro" id="IPR011990">
    <property type="entry name" value="TPR-like_helical_dom_sf"/>
</dbReference>
<evidence type="ECO:0000313" key="1">
    <source>
        <dbReference type="EMBL" id="CAD6184825.1"/>
    </source>
</evidence>
<dbReference type="Proteomes" id="UP000835052">
    <property type="component" value="Unassembled WGS sequence"/>
</dbReference>
<protein>
    <submittedName>
        <fullName evidence="1">Uncharacterized protein</fullName>
    </submittedName>
</protein>
<comment type="caution">
    <text evidence="1">The sequence shown here is derived from an EMBL/GenBank/DDBJ whole genome shotgun (WGS) entry which is preliminary data.</text>
</comment>